<name>A0AA38XYN3_9EURO</name>
<proteinExistence type="predicted"/>
<organism evidence="6">
    <name type="scientific">Knufia peltigerae</name>
    <dbReference type="NCBI Taxonomy" id="1002370"/>
    <lineage>
        <taxon>Eukaryota</taxon>
        <taxon>Fungi</taxon>
        <taxon>Dikarya</taxon>
        <taxon>Ascomycota</taxon>
        <taxon>Pezizomycotina</taxon>
        <taxon>Eurotiomycetes</taxon>
        <taxon>Chaetothyriomycetidae</taxon>
        <taxon>Chaetothyriales</taxon>
        <taxon>Trichomeriaceae</taxon>
        <taxon>Knufia</taxon>
    </lineage>
</organism>
<keyword evidence="1" id="KW-1188">Viral release from host cell</keyword>
<dbReference type="AlphaFoldDB" id="A0AA38XYN3"/>
<dbReference type="Pfam" id="PF10145">
    <property type="entry name" value="PhageMin_Tail"/>
    <property type="match status" value="1"/>
</dbReference>
<gene>
    <name evidence="6" type="ORF">H2204_009150</name>
</gene>
<keyword evidence="4" id="KW-1133">Transmembrane helix</keyword>
<keyword evidence="4" id="KW-0812">Transmembrane</keyword>
<protein>
    <recommendedName>
        <fullName evidence="5">Phage tail tape measure protein domain-containing protein</fullName>
    </recommendedName>
</protein>
<dbReference type="NCBIfam" id="TIGR01760">
    <property type="entry name" value="tape_meas_TP901"/>
    <property type="match status" value="1"/>
</dbReference>
<feature type="compositionally biased region" description="Low complexity" evidence="3">
    <location>
        <begin position="868"/>
        <end position="879"/>
    </location>
</feature>
<evidence type="ECO:0000256" key="3">
    <source>
        <dbReference type="SAM" id="MobiDB-lite"/>
    </source>
</evidence>
<accession>A0AA38XYN3</accession>
<evidence type="ECO:0000256" key="1">
    <source>
        <dbReference type="ARBA" id="ARBA00022612"/>
    </source>
</evidence>
<sequence length="921" mass="96813">MSSKTKTTTDTVIERDGYAEITLSRPRQVNGVDTAVLRMREPTVEDMERYQDDKGTDAQREVRMIANLCEIAPDDVRKMPLRDYARLQAGIRQGALALAGHTGWGLREIMTLRVSKFIWWIQGLPDALSFSNDGLKRLGDEADKLERKLNVMGRSSNQFARMRAEADALRASQEALQRIEDKRTANLEKREKLGSAFGDARGMLGSAITTLAKPVENAAGFARENQGIGNAANLTRAQVAALGQTILAESSRTHQGAGELQRAVSQLVAAGLDAQTAQSSLGAIGRTTTATGESIDDVTLAASGLQQALKINPAGLQSALDVLVVAGKNGGLGLKDMAGALPVLGNAFQSLQMHGNAAAATIGAALDVARQGAGGADEAAGNMQRFMASILSPDLQARAKKSFKLDLRRIISEAQSSGGNPFDAAMQAIIQATAGDQTKIGKLFGDAQAQNFVRPMIQNWDEYIRIRDKALNSSAGTTDSGFAAKLQTDPEKIEGARIAVDNLSKAFGAALLPAVGEAAVKLTELLNGVASFVQENPKLIANTTQVVVGLMGMRTAVLGVRYAWTFLQGPILAVQKAFELFRGGSLLAQMGQFGPTAMRLASGFRVVATAVGAIGGGPITIAIAAITAGALLVRKYWEPIKAFLGGVWDGLSGAGTAAMGELMRAVEPLRPAWEAVGGLLGQAWDWLSKMLAPAQYTGNELSRVAEIGSLVGTALLANFRLVIQVIGGVVQTIAWLGDMLGIAAGWITVTLGGAWDAIMASAGAAIDWIMGKLQPLLDGISWVSEKVGGGLGFLKDKAVEGAGIAMDRANMGKAVYGSMTANGGGGIGDMARVAYAVGTNDNDGLKRRMADLGGAQQGRQAPPMPSSATARTPTTVQQQQTNNITIHQQPGESSEALARRTANALQHQQAVQARATLGDRN</sequence>
<dbReference type="InterPro" id="IPR010090">
    <property type="entry name" value="Phage_tape_meas"/>
</dbReference>
<dbReference type="PANTHER" id="PTHR37813:SF1">
    <property type="entry name" value="FELS-2 PROPHAGE PROTEIN"/>
    <property type="match status" value="1"/>
</dbReference>
<evidence type="ECO:0000256" key="2">
    <source>
        <dbReference type="SAM" id="Coils"/>
    </source>
</evidence>
<feature type="region of interest" description="Disordered" evidence="3">
    <location>
        <begin position="854"/>
        <end position="879"/>
    </location>
</feature>
<evidence type="ECO:0000259" key="5">
    <source>
        <dbReference type="Pfam" id="PF10145"/>
    </source>
</evidence>
<feature type="transmembrane region" description="Helical" evidence="4">
    <location>
        <begin position="606"/>
        <end position="633"/>
    </location>
</feature>
<evidence type="ECO:0000313" key="6">
    <source>
        <dbReference type="EMBL" id="KAJ9628992.1"/>
    </source>
</evidence>
<dbReference type="InterPro" id="IPR019289">
    <property type="entry name" value="Phage_tail_E/E"/>
</dbReference>
<dbReference type="Pfam" id="PF10109">
    <property type="entry name" value="Phage_TAC_7"/>
    <property type="match status" value="1"/>
</dbReference>
<reference evidence="6" key="1">
    <citation type="submission" date="2022-10" db="EMBL/GenBank/DDBJ databases">
        <title>Culturing micro-colonial fungi from biological soil crusts in the Mojave desert and describing Neophaeococcomyces mojavensis, and introducing the new genera and species Taxawa tesnikishii.</title>
        <authorList>
            <person name="Kurbessoian T."/>
            <person name="Stajich J.E."/>
        </authorList>
    </citation>
    <scope>NUCLEOTIDE SEQUENCE</scope>
    <source>
        <strain evidence="6">TK_35</strain>
    </source>
</reference>
<keyword evidence="4" id="KW-0472">Membrane</keyword>
<feature type="coiled-coil region" evidence="2">
    <location>
        <begin position="135"/>
        <end position="182"/>
    </location>
</feature>
<comment type="caution">
    <text evidence="6">The sequence shown here is derived from an EMBL/GenBank/DDBJ whole genome shotgun (WGS) entry which is preliminary data.</text>
</comment>
<keyword evidence="2" id="KW-0175">Coiled coil</keyword>
<dbReference type="PANTHER" id="PTHR37813">
    <property type="entry name" value="FELS-2 PROPHAGE PROTEIN"/>
    <property type="match status" value="1"/>
</dbReference>
<evidence type="ECO:0000256" key="4">
    <source>
        <dbReference type="SAM" id="Phobius"/>
    </source>
</evidence>
<dbReference type="EMBL" id="JAPDRN010000070">
    <property type="protein sequence ID" value="KAJ9628992.1"/>
    <property type="molecule type" value="Genomic_DNA"/>
</dbReference>
<feature type="domain" description="Phage tail tape measure protein" evidence="5">
    <location>
        <begin position="250"/>
        <end position="445"/>
    </location>
</feature>